<reference evidence="13" key="2">
    <citation type="submission" date="2020-09" db="EMBL/GenBank/DDBJ databases">
        <authorList>
            <person name="Sun Q."/>
            <person name="Kim S."/>
        </authorList>
    </citation>
    <scope>NUCLEOTIDE SEQUENCE</scope>
    <source>
        <strain evidence="13">KCTC 12988</strain>
    </source>
</reference>
<keyword evidence="6 10" id="KW-0464">Manganese</keyword>
<feature type="binding site" evidence="9">
    <location>
        <position position="513"/>
    </location>
    <ligand>
        <name>GMP</name>
        <dbReference type="ChEBI" id="CHEBI:58115"/>
    </ligand>
</feature>
<comment type="caution">
    <text evidence="13">The sequence shown here is derived from an EMBL/GenBank/DDBJ whole genome shotgun (WGS) entry which is preliminary data.</text>
</comment>
<evidence type="ECO:0000256" key="5">
    <source>
        <dbReference type="ARBA" id="ARBA00023134"/>
    </source>
</evidence>
<feature type="region of interest" description="Disordered" evidence="12">
    <location>
        <begin position="1"/>
        <end position="25"/>
    </location>
</feature>
<evidence type="ECO:0000256" key="6">
    <source>
        <dbReference type="ARBA" id="ARBA00023211"/>
    </source>
</evidence>
<keyword evidence="4" id="KW-0692">RNA repair</keyword>
<feature type="active site" description="GMP-histidine intermediate" evidence="8">
    <location>
        <position position="439"/>
    </location>
</feature>
<comment type="cofactor">
    <cofactor evidence="10 11">
        <name>Mn(2+)</name>
        <dbReference type="ChEBI" id="CHEBI:29035"/>
    </cofactor>
    <text evidence="10 11">Binds 2 manganese ions per subunit.</text>
</comment>
<evidence type="ECO:0000256" key="11">
    <source>
        <dbReference type="RuleBase" id="RU371113"/>
    </source>
</evidence>
<dbReference type="GO" id="GO:0006396">
    <property type="term" value="P:RNA processing"/>
    <property type="evidence" value="ECO:0007669"/>
    <property type="project" value="InterPro"/>
</dbReference>
<dbReference type="GO" id="GO:0170057">
    <property type="term" value="F:RNA ligase (GTP) activity"/>
    <property type="evidence" value="ECO:0007669"/>
    <property type="project" value="UniProtKB-EC"/>
</dbReference>
<dbReference type="RefSeq" id="WP_229809432.1">
    <property type="nucleotide sequence ID" value="NZ_BMXI01000005.1"/>
</dbReference>
<keyword evidence="14" id="KW-1185">Reference proteome</keyword>
<evidence type="ECO:0000313" key="13">
    <source>
        <dbReference type="EMBL" id="GHC49779.1"/>
    </source>
</evidence>
<dbReference type="EC" id="6.5.1.-" evidence="11"/>
<evidence type="ECO:0000256" key="7">
    <source>
        <dbReference type="ARBA" id="ARBA00047746"/>
    </source>
</evidence>
<dbReference type="GO" id="GO:0003972">
    <property type="term" value="F:RNA ligase (ATP) activity"/>
    <property type="evidence" value="ECO:0007669"/>
    <property type="project" value="TreeGrafter"/>
</dbReference>
<evidence type="ECO:0000256" key="4">
    <source>
        <dbReference type="ARBA" id="ARBA00022800"/>
    </source>
</evidence>
<feature type="binding site" evidence="9">
    <location>
        <position position="421"/>
    </location>
    <ligand>
        <name>GMP</name>
        <dbReference type="ChEBI" id="CHEBI:58115"/>
    </ligand>
</feature>
<feature type="binding site" evidence="10">
    <location>
        <position position="242"/>
    </location>
    <ligand>
        <name>Mn(2+)</name>
        <dbReference type="ChEBI" id="CHEBI:29035"/>
        <label>1</label>
    </ligand>
</feature>
<evidence type="ECO:0000256" key="12">
    <source>
        <dbReference type="SAM" id="MobiDB-lite"/>
    </source>
</evidence>
<keyword evidence="3 9" id="KW-0547">Nucleotide-binding</keyword>
<dbReference type="AlphaFoldDB" id="A0A918TIY2"/>
<evidence type="ECO:0000256" key="1">
    <source>
        <dbReference type="ARBA" id="ARBA00022598"/>
    </source>
</evidence>
<dbReference type="InterPro" id="IPR001233">
    <property type="entry name" value="RtcB"/>
</dbReference>
<keyword evidence="2 10" id="KW-0479">Metal-binding</keyword>
<evidence type="ECO:0000256" key="9">
    <source>
        <dbReference type="PIRSR" id="PIRSR601233-2"/>
    </source>
</evidence>
<dbReference type="PANTHER" id="PTHR11118">
    <property type="entry name" value="RNA-SPLICING LIGASE RTCB HOMOLOG"/>
    <property type="match status" value="1"/>
</dbReference>
<dbReference type="FunFam" id="3.90.1860.10:FF:000008">
    <property type="entry name" value="RNA-splicing ligase RtcB"/>
    <property type="match status" value="1"/>
</dbReference>
<evidence type="ECO:0000256" key="2">
    <source>
        <dbReference type="ARBA" id="ARBA00022723"/>
    </source>
</evidence>
<evidence type="ECO:0000313" key="14">
    <source>
        <dbReference type="Proteomes" id="UP000644507"/>
    </source>
</evidence>
<feature type="binding site" evidence="9">
    <location>
        <begin position="241"/>
        <end position="245"/>
    </location>
    <ligand>
        <name>GMP</name>
        <dbReference type="ChEBI" id="CHEBI:58115"/>
    </ligand>
</feature>
<reference evidence="13" key="1">
    <citation type="journal article" date="2014" name="Int. J. Syst. Evol. Microbiol.">
        <title>Complete genome sequence of Corynebacterium casei LMG S-19264T (=DSM 44701T), isolated from a smear-ripened cheese.</title>
        <authorList>
            <consortium name="US DOE Joint Genome Institute (JGI-PGF)"/>
            <person name="Walter F."/>
            <person name="Albersmeier A."/>
            <person name="Kalinowski J."/>
            <person name="Ruckert C."/>
        </authorList>
    </citation>
    <scope>NUCLEOTIDE SEQUENCE</scope>
    <source>
        <strain evidence="13">KCTC 12988</strain>
    </source>
</reference>
<keyword evidence="1 11" id="KW-0436">Ligase</keyword>
<gene>
    <name evidence="11 13" type="primary">rtcB</name>
    <name evidence="13" type="ORF">GCM10007100_14640</name>
</gene>
<organism evidence="13 14">
    <name type="scientific">Roseibacillus persicicus</name>
    <dbReference type="NCBI Taxonomy" id="454148"/>
    <lineage>
        <taxon>Bacteria</taxon>
        <taxon>Pseudomonadati</taxon>
        <taxon>Verrucomicrobiota</taxon>
        <taxon>Verrucomicrobiia</taxon>
        <taxon>Verrucomicrobiales</taxon>
        <taxon>Verrucomicrobiaceae</taxon>
        <taxon>Roseibacillus</taxon>
    </lineage>
</organism>
<comment type="catalytic activity">
    <reaction evidence="7">
        <text>a 3'-end 3'-phospho-ribonucleotide-RNA + a 5'-end dephospho-ribonucleoside-RNA + GTP = a ribonucleotidyl-ribonucleotide-RNA + GMP + diphosphate</text>
        <dbReference type="Rhea" id="RHEA:68076"/>
        <dbReference type="Rhea" id="RHEA-COMP:10463"/>
        <dbReference type="Rhea" id="RHEA-COMP:13936"/>
        <dbReference type="Rhea" id="RHEA-COMP:17355"/>
        <dbReference type="ChEBI" id="CHEBI:33019"/>
        <dbReference type="ChEBI" id="CHEBI:37565"/>
        <dbReference type="ChEBI" id="CHEBI:58115"/>
        <dbReference type="ChEBI" id="CHEBI:83062"/>
        <dbReference type="ChEBI" id="CHEBI:138284"/>
        <dbReference type="ChEBI" id="CHEBI:173118"/>
        <dbReference type="EC" id="6.5.1.8"/>
    </reaction>
</comment>
<feature type="binding site" evidence="10">
    <location>
        <position position="368"/>
    </location>
    <ligand>
        <name>Mn(2+)</name>
        <dbReference type="ChEBI" id="CHEBI:29035"/>
        <label>2</label>
    </ligand>
</feature>
<feature type="binding site" evidence="10">
    <location>
        <position position="114"/>
    </location>
    <ligand>
        <name>Mn(2+)</name>
        <dbReference type="ChEBI" id="CHEBI:29035"/>
        <label>1</label>
    </ligand>
</feature>
<evidence type="ECO:0000256" key="8">
    <source>
        <dbReference type="PIRSR" id="PIRSR601233-1"/>
    </source>
</evidence>
<feature type="binding site" evidence="10">
    <location>
        <position position="276"/>
    </location>
    <ligand>
        <name>Mn(2+)</name>
        <dbReference type="ChEBI" id="CHEBI:29035"/>
        <label>2</label>
    </ligand>
</feature>
<proteinExistence type="inferred from homology"/>
<dbReference type="InterPro" id="IPR036025">
    <property type="entry name" value="RtcB-like_sf"/>
</dbReference>
<dbReference type="Gene3D" id="3.90.1860.10">
    <property type="entry name" value="tRNA-splicing ligase RtcB"/>
    <property type="match status" value="1"/>
</dbReference>
<dbReference type="GO" id="GO:0005525">
    <property type="term" value="F:GTP binding"/>
    <property type="evidence" value="ECO:0007669"/>
    <property type="project" value="UniProtKB-KW"/>
</dbReference>
<dbReference type="GO" id="GO:0046872">
    <property type="term" value="F:metal ion binding"/>
    <property type="evidence" value="ECO:0007669"/>
    <property type="project" value="UniProtKB-UniRule"/>
</dbReference>
<evidence type="ECO:0000256" key="3">
    <source>
        <dbReference type="ARBA" id="ARBA00022741"/>
    </source>
</evidence>
<protein>
    <recommendedName>
        <fullName evidence="11">tRNA-splicing ligase RtcB</fullName>
        <ecNumber evidence="11">6.5.1.-</ecNumber>
    </recommendedName>
</protein>
<comment type="similarity">
    <text evidence="11">Belongs to the RtcB family.</text>
</comment>
<dbReference type="Pfam" id="PF01139">
    <property type="entry name" value="RtcB"/>
    <property type="match status" value="1"/>
</dbReference>
<comment type="subunit">
    <text evidence="11">Monomer.</text>
</comment>
<dbReference type="GO" id="GO:0042245">
    <property type="term" value="P:RNA repair"/>
    <property type="evidence" value="ECO:0007669"/>
    <property type="project" value="UniProtKB-KW"/>
</dbReference>
<dbReference type="PANTHER" id="PTHR11118:SF1">
    <property type="entry name" value="RNA-SPLICING LIGASE RTCB HOMOLOG"/>
    <property type="match status" value="1"/>
</dbReference>
<dbReference type="SUPFAM" id="SSF103365">
    <property type="entry name" value="Hypothetical protein PH1602"/>
    <property type="match status" value="1"/>
</dbReference>
<evidence type="ECO:0000256" key="10">
    <source>
        <dbReference type="PIRSR" id="PIRSR601233-3"/>
    </source>
</evidence>
<keyword evidence="5 9" id="KW-0342">GTP-binding</keyword>
<dbReference type="Proteomes" id="UP000644507">
    <property type="component" value="Unassembled WGS sequence"/>
</dbReference>
<sequence>MKTKPLDPMNNISQPLSSPAPLTKSSGIKIHQTDEAIGFIPLPDNSGKPITVIGNDAIRNSFDDTCLQQIVNSRMSPGVTEVILNPDGHAGYGAPIGCVMVSPTHIYPGPVGVDIKCSMSLLQTDIPEEAVADKSVRRALIDAITERTPTGAGRGTRSVKKGRKFTKELGIQVVTEGASPAVCEALGIPVEWAERCEDSAHLGHDGTAESLRKRLDFILETKRVKNFGDKIGQLGSYGGGNHFGECEITRILDLPSAKETAEVFGLKDGHVSFLSHCGSRGFGNILACAQFKDLETMFNKWGIPYPAGDKKLVYAPLGTPEANAYLDDMALGANFATVNHLLINALVLEAFQEVLPGTTGKLVYFISHNIAREEIVEGRKAWVHRKGATRAVPGGHFSLAGTPFAETGHPILLPGNPRDGSVVMVAQGGAERTAWSVNHGAGRQMGRKHAAQTLDQAAVDAEFDSADILYNSRKYPIDESPDAYKNFADVLNSVEAAGLAKTVAKLEARFVIKDSAEADD</sequence>
<name>A0A918TIY2_9BACT</name>
<feature type="binding site" evidence="9">
    <location>
        <begin position="368"/>
        <end position="369"/>
    </location>
    <ligand>
        <name>GMP</name>
        <dbReference type="ChEBI" id="CHEBI:58115"/>
    </ligand>
</feature>
<feature type="binding site" evidence="9">
    <location>
        <begin position="439"/>
        <end position="442"/>
    </location>
    <ligand>
        <name>GMP</name>
        <dbReference type="ChEBI" id="CHEBI:58115"/>
    </ligand>
</feature>
<dbReference type="EMBL" id="BMXI01000005">
    <property type="protein sequence ID" value="GHC49779.1"/>
    <property type="molecule type" value="Genomic_DNA"/>
</dbReference>
<accession>A0A918TIY2</accession>